<dbReference type="GO" id="GO:0005789">
    <property type="term" value="C:endoplasmic reticulum membrane"/>
    <property type="evidence" value="ECO:0007669"/>
    <property type="project" value="TreeGrafter"/>
</dbReference>
<keyword evidence="6" id="KW-1185">Reference proteome</keyword>
<feature type="domain" description="E3 UFM1-protein ligase 1-like" evidence="3">
    <location>
        <begin position="349"/>
        <end position="470"/>
    </location>
</feature>
<dbReference type="InterPro" id="IPR008906">
    <property type="entry name" value="HATC_C_dom"/>
</dbReference>
<dbReference type="Pfam" id="PF23659">
    <property type="entry name" value="UFL1"/>
    <property type="match status" value="1"/>
</dbReference>
<dbReference type="InterPro" id="IPR056761">
    <property type="entry name" value="Ufl1-like_C"/>
</dbReference>
<reference evidence="5" key="1">
    <citation type="submission" date="2021-03" db="EMBL/GenBank/DDBJ databases">
        <authorList>
            <person name="Bekaert M."/>
        </authorList>
    </citation>
    <scope>NUCLEOTIDE SEQUENCE</scope>
</reference>
<keyword evidence="5" id="KW-0808">Transferase</keyword>
<sequence>MIKSLKSSVEERLFQFVEDEAYILASFLDPRFKTRWCETEQIDQCLAVVKDKLSQVPTSSEPPCDQNSPPCKRAKNDDLFSFMPAPSVERKRNPSGISVSSEMDDYLSDNCIDMSKDPLLYWHSNCQRLPRLAKLAVQYLAIPATSAPVERLFSTAGKTFRPERCRLADGTFEKLMMDVRNNPSLFSNEASKGSGKFSKIEEGGKEDRKDQRRKKAAGNMKASYILALGLHLCYHPTTKNVSKSGGGTQGREVKTRSTKKKFKAQERDDSDDDVATNFMKEKQQACQFMSLEELENHLKEQTELEDCPDSFIAEIALQLHRPLTRQYQEAAKSVFLTQSGTGTARKKTHGELQEKISGLWTSCCLFEKGMKQFNEETSAQLVKHLLKTVCSDITNIVVSAVATEHMMSVQEDTQLTPEGRAAIIVKLPDNMQQILSKLHTSLNGKSLEEFNNQLNIICSPEHLGVMLKKPDKKKERQLVFNQRQVLLEQLKSETDPAVALHLSSVILIHTYTQNIVHIPGKCVPLLIEFLKSHMEADKYDLLHNQQDLIMKMMKVQGNEEKKDEFSALESEAKLQMDEIKKVVVMGKKSTVAET</sequence>
<dbReference type="InterPro" id="IPR018611">
    <property type="entry name" value="Ufl1"/>
</dbReference>
<dbReference type="PANTHER" id="PTHR31057:SF0">
    <property type="entry name" value="E3 UFM1-PROTEIN LIGASE 1"/>
    <property type="match status" value="1"/>
</dbReference>
<feature type="domain" description="E3 UFM1-protein ligase-like C-terminal" evidence="4">
    <location>
        <begin position="475"/>
        <end position="580"/>
    </location>
</feature>
<dbReference type="InterPro" id="IPR012337">
    <property type="entry name" value="RNaseH-like_sf"/>
</dbReference>
<protein>
    <submittedName>
        <fullName evidence="5">UFL1</fullName>
        <ecNumber evidence="5">2.3.2.-</ecNumber>
    </submittedName>
</protein>
<feature type="compositionally biased region" description="Basic and acidic residues" evidence="1">
    <location>
        <begin position="198"/>
        <end position="210"/>
    </location>
</feature>
<dbReference type="Pfam" id="PF25041">
    <property type="entry name" value="UFL1_C"/>
    <property type="match status" value="1"/>
</dbReference>
<evidence type="ECO:0000313" key="5">
    <source>
        <dbReference type="EMBL" id="CAG2238140.1"/>
    </source>
</evidence>
<evidence type="ECO:0000259" key="4">
    <source>
        <dbReference type="Pfam" id="PF25041"/>
    </source>
</evidence>
<dbReference type="GO" id="GO:0061666">
    <property type="term" value="F:UFM1 ligase activity"/>
    <property type="evidence" value="ECO:0007669"/>
    <property type="project" value="InterPro"/>
</dbReference>
<dbReference type="EC" id="2.3.2.-" evidence="5"/>
<dbReference type="GO" id="GO:1990592">
    <property type="term" value="P:protein K69-linked ufmylation"/>
    <property type="evidence" value="ECO:0007669"/>
    <property type="project" value="TreeGrafter"/>
</dbReference>
<comment type="caution">
    <text evidence="5">The sequence shown here is derived from an EMBL/GenBank/DDBJ whole genome shotgun (WGS) entry which is preliminary data.</text>
</comment>
<dbReference type="GO" id="GO:0034976">
    <property type="term" value="P:response to endoplasmic reticulum stress"/>
    <property type="evidence" value="ECO:0007669"/>
    <property type="project" value="TreeGrafter"/>
</dbReference>
<dbReference type="InterPro" id="IPR056580">
    <property type="entry name" value="Ufl1_dom"/>
</dbReference>
<keyword evidence="5" id="KW-0012">Acyltransferase</keyword>
<organism evidence="5 6">
    <name type="scientific">Mytilus edulis</name>
    <name type="common">Blue mussel</name>
    <dbReference type="NCBI Taxonomy" id="6550"/>
    <lineage>
        <taxon>Eukaryota</taxon>
        <taxon>Metazoa</taxon>
        <taxon>Spiralia</taxon>
        <taxon>Lophotrochozoa</taxon>
        <taxon>Mollusca</taxon>
        <taxon>Bivalvia</taxon>
        <taxon>Autobranchia</taxon>
        <taxon>Pteriomorphia</taxon>
        <taxon>Mytilida</taxon>
        <taxon>Mytiloidea</taxon>
        <taxon>Mytilidae</taxon>
        <taxon>Mytilinae</taxon>
        <taxon>Mytilus</taxon>
    </lineage>
</organism>
<dbReference type="Proteomes" id="UP000683360">
    <property type="component" value="Unassembled WGS sequence"/>
</dbReference>
<dbReference type="GO" id="GO:0046983">
    <property type="term" value="F:protein dimerization activity"/>
    <property type="evidence" value="ECO:0007669"/>
    <property type="project" value="InterPro"/>
</dbReference>
<dbReference type="EMBL" id="CAJPWZ010002417">
    <property type="protein sequence ID" value="CAG2238140.1"/>
    <property type="molecule type" value="Genomic_DNA"/>
</dbReference>
<evidence type="ECO:0000256" key="1">
    <source>
        <dbReference type="SAM" id="MobiDB-lite"/>
    </source>
</evidence>
<proteinExistence type="predicted"/>
<evidence type="ECO:0000313" key="6">
    <source>
        <dbReference type="Proteomes" id="UP000683360"/>
    </source>
</evidence>
<dbReference type="GO" id="GO:0032434">
    <property type="term" value="P:regulation of proteasomal ubiquitin-dependent protein catabolic process"/>
    <property type="evidence" value="ECO:0007669"/>
    <property type="project" value="TreeGrafter"/>
</dbReference>
<feature type="region of interest" description="Disordered" evidence="1">
    <location>
        <begin position="183"/>
        <end position="216"/>
    </location>
</feature>
<dbReference type="OrthoDB" id="10258297at2759"/>
<name>A0A8S3TWX4_MYTED</name>
<dbReference type="SUPFAM" id="SSF53098">
    <property type="entry name" value="Ribonuclease H-like"/>
    <property type="match status" value="1"/>
</dbReference>
<feature type="domain" description="HAT C-terminal dimerisation" evidence="2">
    <location>
        <begin position="102"/>
        <end position="176"/>
    </location>
</feature>
<dbReference type="AlphaFoldDB" id="A0A8S3TWX4"/>
<dbReference type="PANTHER" id="PTHR31057">
    <property type="entry name" value="E3 UFM1-PROTEIN LIGASE 1"/>
    <property type="match status" value="1"/>
</dbReference>
<dbReference type="Pfam" id="PF05699">
    <property type="entry name" value="Dimer_Tnp_hAT"/>
    <property type="match status" value="1"/>
</dbReference>
<accession>A0A8S3TWX4</accession>
<gene>
    <name evidence="5" type="ORF">MEDL_50629</name>
</gene>
<feature type="region of interest" description="Disordered" evidence="1">
    <location>
        <begin position="239"/>
        <end position="273"/>
    </location>
</feature>
<evidence type="ECO:0000259" key="2">
    <source>
        <dbReference type="Pfam" id="PF05699"/>
    </source>
</evidence>
<evidence type="ECO:0000259" key="3">
    <source>
        <dbReference type="Pfam" id="PF23659"/>
    </source>
</evidence>